<reference evidence="3" key="1">
    <citation type="journal article" date="2019" name="Int. J. Syst. Evol. Microbiol.">
        <title>The Global Catalogue of Microorganisms (GCM) 10K type strain sequencing project: providing services to taxonomists for standard genome sequencing and annotation.</title>
        <authorList>
            <consortium name="The Broad Institute Genomics Platform"/>
            <consortium name="The Broad Institute Genome Sequencing Center for Infectious Disease"/>
            <person name="Wu L."/>
            <person name="Ma J."/>
        </authorList>
    </citation>
    <scope>NUCLEOTIDE SEQUENCE [LARGE SCALE GENOMIC DNA]</scope>
    <source>
        <strain evidence="3">CCUG 58938</strain>
    </source>
</reference>
<proteinExistence type="predicted"/>
<dbReference type="PROSITE" id="PS51257">
    <property type="entry name" value="PROKAR_LIPOPROTEIN"/>
    <property type="match status" value="1"/>
</dbReference>
<accession>A0ABW3JXM3</accession>
<keyword evidence="1" id="KW-0732">Signal</keyword>
<dbReference type="InterPro" id="IPR041662">
    <property type="entry name" value="SusD-like_2"/>
</dbReference>
<evidence type="ECO:0000313" key="3">
    <source>
        <dbReference type="Proteomes" id="UP001597112"/>
    </source>
</evidence>
<gene>
    <name evidence="2" type="ORF">ACFQ21_03260</name>
</gene>
<dbReference type="Pfam" id="PF12771">
    <property type="entry name" value="SusD-like_2"/>
    <property type="match status" value="1"/>
</dbReference>
<dbReference type="Gene3D" id="1.25.40.390">
    <property type="match status" value="1"/>
</dbReference>
<keyword evidence="2" id="KW-0449">Lipoprotein</keyword>
<evidence type="ECO:0000313" key="2">
    <source>
        <dbReference type="EMBL" id="MFD0998304.1"/>
    </source>
</evidence>
<dbReference type="EMBL" id="JBHTKA010000001">
    <property type="protein sequence ID" value="MFD0998304.1"/>
    <property type="molecule type" value="Genomic_DNA"/>
</dbReference>
<feature type="chain" id="PRO_5047147723" evidence="1">
    <location>
        <begin position="26"/>
        <end position="496"/>
    </location>
</feature>
<keyword evidence="3" id="KW-1185">Reference proteome</keyword>
<name>A0ABW3JXM3_9BACT</name>
<feature type="signal peptide" evidence="1">
    <location>
        <begin position="1"/>
        <end position="25"/>
    </location>
</feature>
<dbReference type="RefSeq" id="WP_377574781.1">
    <property type="nucleotide sequence ID" value="NZ_JBHTKA010000001.1"/>
</dbReference>
<comment type="caution">
    <text evidence="2">The sequence shown here is derived from an EMBL/GenBank/DDBJ whole genome shotgun (WGS) entry which is preliminary data.</text>
</comment>
<organism evidence="2 3">
    <name type="scientific">Ohtaekwangia kribbensis</name>
    <dbReference type="NCBI Taxonomy" id="688913"/>
    <lineage>
        <taxon>Bacteria</taxon>
        <taxon>Pseudomonadati</taxon>
        <taxon>Bacteroidota</taxon>
        <taxon>Cytophagia</taxon>
        <taxon>Cytophagales</taxon>
        <taxon>Fulvivirgaceae</taxon>
        <taxon>Ohtaekwangia</taxon>
    </lineage>
</organism>
<dbReference type="Proteomes" id="UP001597112">
    <property type="component" value="Unassembled WGS sequence"/>
</dbReference>
<evidence type="ECO:0000256" key="1">
    <source>
        <dbReference type="SAM" id="SignalP"/>
    </source>
</evidence>
<dbReference type="SUPFAM" id="SSF48452">
    <property type="entry name" value="TPR-like"/>
    <property type="match status" value="1"/>
</dbReference>
<sequence>MALSIVKKRWAAVALLLLGAGCSDFGDTNENPNAARVPVPFALLTEAITGVPATQAGYTLRGGIAGIQTVGAPEPMLYVQYWSESQYPEDSQYATTFALWDNYYAVSLQDLQTIIDLNTKDETREQMVKFASINNQLAVARILRAYLFWVVTDRWGDVPYFEALKQNTLPAYTSQQEIYTDLLKELRESVDQFDNGRMLDGDILFHGDASRWKKFANSLRMLMALRLSNVEPATARDEFISAYEHPAGHVASNDDNVFVGFLDDDKLRNPVNVLFDGRDDYGVSETLMNTLTNLNDPRIEVFADRNQDEEFVGLPYGLTRSLLIDWTNENDYSRPGIAIRETTTRGYIVTASQVQLAKAEAAVRNWIGDDAADLYYDAIRASWEQHEVFDQDIFEVYTGHADVEFSGTDEEKLSKIGTQRWLALYPNGTEAWFEWRRTGYPDLQPTPYALNESGEIPRRYAYPNVEATLNKINYEAASARISGGDKHHSRVWWDID</sequence>
<dbReference type="InterPro" id="IPR011990">
    <property type="entry name" value="TPR-like_helical_dom_sf"/>
</dbReference>
<protein>
    <submittedName>
        <fullName evidence="2">SusD/RagB family nutrient-binding outer membrane lipoprotein</fullName>
    </submittedName>
</protein>